<organism evidence="6 7">
    <name type="scientific">Macrostomum lignano</name>
    <dbReference type="NCBI Taxonomy" id="282301"/>
    <lineage>
        <taxon>Eukaryota</taxon>
        <taxon>Metazoa</taxon>
        <taxon>Spiralia</taxon>
        <taxon>Lophotrochozoa</taxon>
        <taxon>Platyhelminthes</taxon>
        <taxon>Rhabditophora</taxon>
        <taxon>Macrostomorpha</taxon>
        <taxon>Macrostomida</taxon>
        <taxon>Macrostomidae</taxon>
        <taxon>Macrostomum</taxon>
    </lineage>
</organism>
<evidence type="ECO:0000256" key="4">
    <source>
        <dbReference type="RuleBase" id="RU362121"/>
    </source>
</evidence>
<dbReference type="PANTHER" id="PTHR46237:SF1">
    <property type="entry name" value="CYTOCHROME B5 REDUCTASE 4"/>
    <property type="match status" value="1"/>
</dbReference>
<dbReference type="PROSITE" id="PS50255">
    <property type="entry name" value="CYTOCHROME_B5_2"/>
    <property type="match status" value="1"/>
</dbReference>
<dbReference type="EMBL" id="NIVC01001609">
    <property type="protein sequence ID" value="PAA65876.1"/>
    <property type="molecule type" value="Genomic_DNA"/>
</dbReference>
<keyword evidence="2 4" id="KW-0479">Metal-binding</keyword>
<feature type="domain" description="Cytochrome b5 heme-binding" evidence="5">
    <location>
        <begin position="29"/>
        <end position="105"/>
    </location>
</feature>
<feature type="non-terminal residue" evidence="6">
    <location>
        <position position="1"/>
    </location>
</feature>
<dbReference type="GO" id="GO:0046872">
    <property type="term" value="F:metal ion binding"/>
    <property type="evidence" value="ECO:0007669"/>
    <property type="project" value="UniProtKB-UniRule"/>
</dbReference>
<proteinExistence type="inferred from homology"/>
<dbReference type="STRING" id="282301.A0A267EWP3"/>
<dbReference type="PRINTS" id="PR00363">
    <property type="entry name" value="CYTOCHROMEB5"/>
</dbReference>
<reference evidence="6 7" key="1">
    <citation type="submission" date="2017-06" db="EMBL/GenBank/DDBJ databases">
        <title>A platform for efficient transgenesis in Macrostomum lignano, a flatworm model organism for stem cell research.</title>
        <authorList>
            <person name="Berezikov E."/>
        </authorList>
    </citation>
    <scope>NUCLEOTIDE SEQUENCE [LARGE SCALE GENOMIC DNA]</scope>
    <source>
        <strain evidence="6">DV1</strain>
        <tissue evidence="6">Whole organism</tissue>
    </source>
</reference>
<protein>
    <recommendedName>
        <fullName evidence="5">Cytochrome b5 heme-binding domain-containing protein</fullName>
    </recommendedName>
</protein>
<keyword evidence="3 4" id="KW-0408">Iron</keyword>
<dbReference type="SMART" id="SM01117">
    <property type="entry name" value="Cyt-b5"/>
    <property type="match status" value="1"/>
</dbReference>
<evidence type="ECO:0000256" key="2">
    <source>
        <dbReference type="ARBA" id="ARBA00022723"/>
    </source>
</evidence>
<dbReference type="InterPro" id="IPR001199">
    <property type="entry name" value="Cyt_B5-like_heme/steroid-bd"/>
</dbReference>
<gene>
    <name evidence="6" type="ORF">BOX15_Mlig021782g1</name>
</gene>
<dbReference type="Gene3D" id="3.10.120.10">
    <property type="entry name" value="Cytochrome b5-like heme/steroid binding domain"/>
    <property type="match status" value="1"/>
</dbReference>
<comment type="caution">
    <text evidence="6">The sequence shown here is derived from an EMBL/GenBank/DDBJ whole genome shotgun (WGS) entry which is preliminary data.</text>
</comment>
<dbReference type="OrthoDB" id="260519at2759"/>
<dbReference type="InterPro" id="IPR018506">
    <property type="entry name" value="Cyt_B5_heme-BS"/>
</dbReference>
<dbReference type="Pfam" id="PF00173">
    <property type="entry name" value="Cyt-b5"/>
    <property type="match status" value="1"/>
</dbReference>
<sequence length="106" mass="12447">RAKEKNADAGKMDKQWKSFQESRKSVSSTEWITFDELRLHTDENSCWIALEGLVFDVTSYLKFHPGGKDKLLEVAGRDATNEFRLIHRYVNFKAVLRKFYLGKLKY</sequence>
<dbReference type="InterPro" id="IPR036400">
    <property type="entry name" value="Cyt_B5-like_heme/steroid_sf"/>
</dbReference>
<dbReference type="GO" id="GO:0020037">
    <property type="term" value="F:heme binding"/>
    <property type="evidence" value="ECO:0007669"/>
    <property type="project" value="UniProtKB-UniRule"/>
</dbReference>
<evidence type="ECO:0000259" key="5">
    <source>
        <dbReference type="PROSITE" id="PS50255"/>
    </source>
</evidence>
<accession>A0A267EWP3</accession>
<dbReference type="GO" id="GO:0004128">
    <property type="term" value="F:cytochrome-b5 reductase activity, acting on NAD(P)H"/>
    <property type="evidence" value="ECO:0007669"/>
    <property type="project" value="TreeGrafter"/>
</dbReference>
<name>A0A267EWP3_9PLAT</name>
<evidence type="ECO:0000256" key="1">
    <source>
        <dbReference type="ARBA" id="ARBA00022617"/>
    </source>
</evidence>
<dbReference type="PROSITE" id="PS00191">
    <property type="entry name" value="CYTOCHROME_B5_1"/>
    <property type="match status" value="1"/>
</dbReference>
<comment type="similarity">
    <text evidence="4">Belongs to the cytochrome b5 family.</text>
</comment>
<dbReference type="AlphaFoldDB" id="A0A267EWP3"/>
<dbReference type="GO" id="GO:0005737">
    <property type="term" value="C:cytoplasm"/>
    <property type="evidence" value="ECO:0007669"/>
    <property type="project" value="TreeGrafter"/>
</dbReference>
<dbReference type="InterPro" id="IPR051872">
    <property type="entry name" value="Cytochrome_b5/Flavoprotein_Rdt"/>
</dbReference>
<keyword evidence="1 4" id="KW-0349">Heme</keyword>
<evidence type="ECO:0000256" key="3">
    <source>
        <dbReference type="ARBA" id="ARBA00023004"/>
    </source>
</evidence>
<evidence type="ECO:0000313" key="6">
    <source>
        <dbReference type="EMBL" id="PAA65876.1"/>
    </source>
</evidence>
<evidence type="ECO:0000313" key="7">
    <source>
        <dbReference type="Proteomes" id="UP000215902"/>
    </source>
</evidence>
<dbReference type="SUPFAM" id="SSF55856">
    <property type="entry name" value="Cytochrome b5-like heme/steroid binding domain"/>
    <property type="match status" value="1"/>
</dbReference>
<dbReference type="Proteomes" id="UP000215902">
    <property type="component" value="Unassembled WGS sequence"/>
</dbReference>
<keyword evidence="7" id="KW-1185">Reference proteome</keyword>
<dbReference type="PANTHER" id="PTHR46237">
    <property type="entry name" value="CYTOCHROME B5 REDUCTASE 4 FAMILY MEMBER"/>
    <property type="match status" value="1"/>
</dbReference>